<evidence type="ECO:0000259" key="3">
    <source>
        <dbReference type="PROSITE" id="PS50977"/>
    </source>
</evidence>
<dbReference type="OrthoDB" id="9809994at2"/>
<keyword evidence="5" id="KW-1185">Reference proteome</keyword>
<dbReference type="PRINTS" id="PR00455">
    <property type="entry name" value="HTHTETR"/>
</dbReference>
<name>A0A0R1HTJ7_9LACO</name>
<proteinExistence type="predicted"/>
<dbReference type="InterPro" id="IPR050624">
    <property type="entry name" value="HTH-type_Tx_Regulator"/>
</dbReference>
<reference evidence="4 5" key="1">
    <citation type="journal article" date="2015" name="Genome Announc.">
        <title>Expanding the biotechnology potential of lactobacilli through comparative genomics of 213 strains and associated genera.</title>
        <authorList>
            <person name="Sun Z."/>
            <person name="Harris H.M."/>
            <person name="McCann A."/>
            <person name="Guo C."/>
            <person name="Argimon S."/>
            <person name="Zhang W."/>
            <person name="Yang X."/>
            <person name="Jeffery I.B."/>
            <person name="Cooney J.C."/>
            <person name="Kagawa T.F."/>
            <person name="Liu W."/>
            <person name="Song Y."/>
            <person name="Salvetti E."/>
            <person name="Wrobel A."/>
            <person name="Rasinkangas P."/>
            <person name="Parkhill J."/>
            <person name="Rea M.C."/>
            <person name="O'Sullivan O."/>
            <person name="Ritari J."/>
            <person name="Douillard F.P."/>
            <person name="Paul Ross R."/>
            <person name="Yang R."/>
            <person name="Briner A.E."/>
            <person name="Felis G.E."/>
            <person name="de Vos W.M."/>
            <person name="Barrangou R."/>
            <person name="Klaenhammer T.R."/>
            <person name="Caufield P.W."/>
            <person name="Cui Y."/>
            <person name="Zhang H."/>
            <person name="O'Toole P.W."/>
        </authorList>
    </citation>
    <scope>NUCLEOTIDE SEQUENCE [LARGE SCALE GENOMIC DNA]</scope>
    <source>
        <strain evidence="4 5">JCM 15530</strain>
    </source>
</reference>
<dbReference type="InterPro" id="IPR036271">
    <property type="entry name" value="Tet_transcr_reg_TetR-rel_C_sf"/>
</dbReference>
<dbReference type="Proteomes" id="UP000050911">
    <property type="component" value="Unassembled WGS sequence"/>
</dbReference>
<evidence type="ECO:0000313" key="4">
    <source>
        <dbReference type="EMBL" id="KRK47827.1"/>
    </source>
</evidence>
<protein>
    <recommendedName>
        <fullName evidence="3">HTH tetR-type domain-containing protein</fullName>
    </recommendedName>
</protein>
<dbReference type="SUPFAM" id="SSF46689">
    <property type="entry name" value="Homeodomain-like"/>
    <property type="match status" value="1"/>
</dbReference>
<dbReference type="InterPro" id="IPR001647">
    <property type="entry name" value="HTH_TetR"/>
</dbReference>
<dbReference type="AlphaFoldDB" id="A0A0R1HTJ7"/>
<dbReference type="Pfam" id="PF00440">
    <property type="entry name" value="TetR_N"/>
    <property type="match status" value="1"/>
</dbReference>
<dbReference type="PANTHER" id="PTHR43479">
    <property type="entry name" value="ACREF/ENVCD OPERON REPRESSOR-RELATED"/>
    <property type="match status" value="1"/>
</dbReference>
<feature type="DNA-binding region" description="H-T-H motif" evidence="2">
    <location>
        <begin position="29"/>
        <end position="48"/>
    </location>
</feature>
<keyword evidence="1 2" id="KW-0238">DNA-binding</keyword>
<comment type="caution">
    <text evidence="4">The sequence shown here is derived from an EMBL/GenBank/DDBJ whole genome shotgun (WGS) entry which is preliminary data.</text>
</comment>
<dbReference type="EMBL" id="AZCX01000005">
    <property type="protein sequence ID" value="KRK47827.1"/>
    <property type="molecule type" value="Genomic_DNA"/>
</dbReference>
<dbReference type="SUPFAM" id="SSF48498">
    <property type="entry name" value="Tetracyclin repressor-like, C-terminal domain"/>
    <property type="match status" value="1"/>
</dbReference>
<dbReference type="STRING" id="1302272.FC96_GL002030"/>
<sequence>MKLKSEKLRQSILTTTTQLLISQGIEGTSTVKVAKKLDISQSNIYSYFKNKQMLLLAVFSQHQAKLITALQPLLELQLRPVQQIDALITGLIEFGLQHPQSIQLILLFRQQPQIRPILPTIQDDPFFDALFTKIEHFQQLNVIKNYNPQFLAEGVFSMVVNYLLFQTTGELTDQPLSQQDVVTLIHGFLLTGNE</sequence>
<dbReference type="PANTHER" id="PTHR43479:SF11">
    <property type="entry name" value="ACREF_ENVCD OPERON REPRESSOR-RELATED"/>
    <property type="match status" value="1"/>
</dbReference>
<dbReference type="InterPro" id="IPR009057">
    <property type="entry name" value="Homeodomain-like_sf"/>
</dbReference>
<evidence type="ECO:0000256" key="2">
    <source>
        <dbReference type="PROSITE-ProRule" id="PRU00335"/>
    </source>
</evidence>
<dbReference type="Gene3D" id="1.10.357.10">
    <property type="entry name" value="Tetracycline Repressor, domain 2"/>
    <property type="match status" value="1"/>
</dbReference>
<accession>A0A0R1HTJ7</accession>
<dbReference type="PATRIC" id="fig|1302272.5.peg.2074"/>
<evidence type="ECO:0000313" key="5">
    <source>
        <dbReference type="Proteomes" id="UP000050911"/>
    </source>
</evidence>
<dbReference type="RefSeq" id="WP_056942582.1">
    <property type="nucleotide sequence ID" value="NZ_AZCX01000005.1"/>
</dbReference>
<feature type="domain" description="HTH tetR-type" evidence="3">
    <location>
        <begin position="6"/>
        <end position="66"/>
    </location>
</feature>
<dbReference type="PROSITE" id="PS50977">
    <property type="entry name" value="HTH_TETR_2"/>
    <property type="match status" value="1"/>
</dbReference>
<dbReference type="GO" id="GO:0003677">
    <property type="term" value="F:DNA binding"/>
    <property type="evidence" value="ECO:0007669"/>
    <property type="project" value="UniProtKB-UniRule"/>
</dbReference>
<organism evidence="4 5">
    <name type="scientific">Secundilactobacillus kimchicus JCM 15530</name>
    <dbReference type="NCBI Taxonomy" id="1302272"/>
    <lineage>
        <taxon>Bacteria</taxon>
        <taxon>Bacillati</taxon>
        <taxon>Bacillota</taxon>
        <taxon>Bacilli</taxon>
        <taxon>Lactobacillales</taxon>
        <taxon>Lactobacillaceae</taxon>
        <taxon>Secundilactobacillus</taxon>
    </lineage>
</organism>
<gene>
    <name evidence="4" type="ORF">FC96_GL002030</name>
</gene>
<evidence type="ECO:0000256" key="1">
    <source>
        <dbReference type="ARBA" id="ARBA00023125"/>
    </source>
</evidence>